<comment type="caution">
    <text evidence="3">The sequence shown here is derived from an EMBL/GenBank/DDBJ whole genome shotgun (WGS) entry which is preliminary data.</text>
</comment>
<dbReference type="GO" id="GO:0030288">
    <property type="term" value="C:outer membrane-bounded periplasmic space"/>
    <property type="evidence" value="ECO:0007669"/>
    <property type="project" value="TreeGrafter"/>
</dbReference>
<evidence type="ECO:0000256" key="2">
    <source>
        <dbReference type="SAM" id="SignalP"/>
    </source>
</evidence>
<protein>
    <submittedName>
        <fullName evidence="3">Iron(III) transport system substrate-binding protein</fullName>
    </submittedName>
</protein>
<dbReference type="InterPro" id="IPR026045">
    <property type="entry name" value="Ferric-bd"/>
</dbReference>
<dbReference type="Pfam" id="PF13531">
    <property type="entry name" value="SBP_bac_11"/>
    <property type="match status" value="1"/>
</dbReference>
<reference evidence="3 4" key="1">
    <citation type="submission" date="2020-08" db="EMBL/GenBank/DDBJ databases">
        <title>The Agave Microbiome: Exploring the role of microbial communities in plant adaptations to desert environments.</title>
        <authorList>
            <person name="Partida-Martinez L.P."/>
        </authorList>
    </citation>
    <scope>NUCLEOTIDE SEQUENCE [LARGE SCALE GENOMIC DNA]</scope>
    <source>
        <strain evidence="3 4">AS3.12</strain>
    </source>
</reference>
<dbReference type="PIRSF" id="PIRSF002825">
    <property type="entry name" value="CfbpA"/>
    <property type="match status" value="1"/>
</dbReference>
<dbReference type="RefSeq" id="WP_184655725.1">
    <property type="nucleotide sequence ID" value="NZ_JACHBU010000009.1"/>
</dbReference>
<dbReference type="PANTHER" id="PTHR30006">
    <property type="entry name" value="THIAMINE-BINDING PERIPLASMIC PROTEIN-RELATED"/>
    <property type="match status" value="1"/>
</dbReference>
<feature type="signal peptide" evidence="2">
    <location>
        <begin position="1"/>
        <end position="27"/>
    </location>
</feature>
<feature type="chain" id="PRO_5030736588" evidence="2">
    <location>
        <begin position="28"/>
        <end position="345"/>
    </location>
</feature>
<name>A0A7X0JPS6_9HYPH</name>
<proteinExistence type="predicted"/>
<evidence type="ECO:0000256" key="1">
    <source>
        <dbReference type="ARBA" id="ARBA00022729"/>
    </source>
</evidence>
<keyword evidence="4" id="KW-1185">Reference proteome</keyword>
<sequence length="345" mass="36356">MRLTHFLTTAALAIAAFATAVIPNALAQEQGKIAGTTLVVYTPNEQGMLDSLVPVFEEKSGVAVQIVTAGTGELYQRVRSESANPQGDVMFGGGAAQANTNIELWEKYVSPQDSNMVDAGKNATGFFTPYQADGSNLLVNKDVASSAGLTITSYADLLKPELKGKIAFGDPTSSSSAFAQLTNILKAVGGDYESQQGWDFVRKLVTQLNGITISSSSQVAKDVAAGEYVVGLTYEPLSLNFVNSGAPVEIVYPKEGAAFLPATIQVIKGGPNQPAAKAFVDFVISEEGQTLLAEKTAGRPLRNGVTKPGLPALADIPTIQEDGPYVAKHRGEIVAKYKKVLEEAL</sequence>
<keyword evidence="1 2" id="KW-0732">Signal</keyword>
<dbReference type="GO" id="GO:0015888">
    <property type="term" value="P:thiamine transport"/>
    <property type="evidence" value="ECO:0007669"/>
    <property type="project" value="TreeGrafter"/>
</dbReference>
<dbReference type="Proteomes" id="UP000585437">
    <property type="component" value="Unassembled WGS sequence"/>
</dbReference>
<organism evidence="3 4">
    <name type="scientific">Rhizobium soli</name>
    <dbReference type="NCBI Taxonomy" id="424798"/>
    <lineage>
        <taxon>Bacteria</taxon>
        <taxon>Pseudomonadati</taxon>
        <taxon>Pseudomonadota</taxon>
        <taxon>Alphaproteobacteria</taxon>
        <taxon>Hyphomicrobiales</taxon>
        <taxon>Rhizobiaceae</taxon>
        <taxon>Rhizobium/Agrobacterium group</taxon>
        <taxon>Rhizobium</taxon>
    </lineage>
</organism>
<dbReference type="SUPFAM" id="SSF53850">
    <property type="entry name" value="Periplasmic binding protein-like II"/>
    <property type="match status" value="1"/>
</dbReference>
<evidence type="ECO:0000313" key="3">
    <source>
        <dbReference type="EMBL" id="MBB6510581.1"/>
    </source>
</evidence>
<gene>
    <name evidence="3" type="ORF">F4695_003972</name>
</gene>
<dbReference type="AlphaFoldDB" id="A0A7X0JPS6"/>
<dbReference type="PANTHER" id="PTHR30006:SF2">
    <property type="entry name" value="ABC TRANSPORTER SUBSTRATE-BINDING PROTEIN"/>
    <property type="match status" value="1"/>
</dbReference>
<dbReference type="GO" id="GO:0030975">
    <property type="term" value="F:thiamine binding"/>
    <property type="evidence" value="ECO:0007669"/>
    <property type="project" value="TreeGrafter"/>
</dbReference>
<evidence type="ECO:0000313" key="4">
    <source>
        <dbReference type="Proteomes" id="UP000585437"/>
    </source>
</evidence>
<accession>A0A7X0JPS6</accession>
<dbReference type="EMBL" id="JACHBU010000009">
    <property type="protein sequence ID" value="MBB6510581.1"/>
    <property type="molecule type" value="Genomic_DNA"/>
</dbReference>
<dbReference type="Gene3D" id="3.40.190.10">
    <property type="entry name" value="Periplasmic binding protein-like II"/>
    <property type="match status" value="2"/>
</dbReference>
<dbReference type="GO" id="GO:0030976">
    <property type="term" value="F:thiamine pyrophosphate binding"/>
    <property type="evidence" value="ECO:0007669"/>
    <property type="project" value="TreeGrafter"/>
</dbReference>